<feature type="domain" description="DUF5683" evidence="9">
    <location>
        <begin position="11"/>
        <end position="48"/>
    </location>
</feature>
<dbReference type="PROSITE" id="PS00761">
    <property type="entry name" value="SPASE_I_3"/>
    <property type="match status" value="1"/>
</dbReference>
<dbReference type="InterPro" id="IPR043738">
    <property type="entry name" value="DUF5683"/>
</dbReference>
<feature type="transmembrane region" description="Helical" evidence="7">
    <location>
        <begin position="104"/>
        <end position="126"/>
    </location>
</feature>
<feature type="active site" evidence="6">
    <location>
        <position position="140"/>
    </location>
</feature>
<feature type="active site" evidence="6">
    <location>
        <position position="186"/>
    </location>
</feature>
<dbReference type="InterPro" id="IPR036286">
    <property type="entry name" value="LexA/Signal_pep-like_sf"/>
</dbReference>
<dbReference type="AlphaFoldDB" id="A0A6S6U2S5"/>
<evidence type="ECO:0000259" key="8">
    <source>
        <dbReference type="Pfam" id="PF10502"/>
    </source>
</evidence>
<evidence type="ECO:0000256" key="1">
    <source>
        <dbReference type="ARBA" id="ARBA00000677"/>
    </source>
</evidence>
<dbReference type="PANTHER" id="PTHR43390">
    <property type="entry name" value="SIGNAL PEPTIDASE I"/>
    <property type="match status" value="1"/>
</dbReference>
<name>A0A6S6U2S5_9GAMM</name>
<dbReference type="GO" id="GO:0016020">
    <property type="term" value="C:membrane"/>
    <property type="evidence" value="ECO:0007669"/>
    <property type="project" value="UniProtKB-SubCell"/>
</dbReference>
<dbReference type="GO" id="GO:0004252">
    <property type="term" value="F:serine-type endopeptidase activity"/>
    <property type="evidence" value="ECO:0007669"/>
    <property type="project" value="InterPro"/>
</dbReference>
<protein>
    <recommendedName>
        <fullName evidence="4 7">Signal peptidase I</fullName>
        <ecNumber evidence="3 7">3.4.21.89</ecNumber>
    </recommendedName>
</protein>
<accession>A0A6S6U2S5</accession>
<dbReference type="InterPro" id="IPR000223">
    <property type="entry name" value="Pept_S26A_signal_pept_1"/>
</dbReference>
<dbReference type="Pfam" id="PF18935">
    <property type="entry name" value="DUF5683"/>
    <property type="match status" value="1"/>
</dbReference>
<evidence type="ECO:0000256" key="3">
    <source>
        <dbReference type="ARBA" id="ARBA00013208"/>
    </source>
</evidence>
<gene>
    <name evidence="10" type="ORF">HELGO_WM22630</name>
</gene>
<evidence type="ECO:0000256" key="6">
    <source>
        <dbReference type="PIRSR" id="PIRSR600223-1"/>
    </source>
</evidence>
<evidence type="ECO:0000313" key="10">
    <source>
        <dbReference type="EMBL" id="CAA6824607.1"/>
    </source>
</evidence>
<sequence>MSKVMLENHPRKPLFAALMSALLPGFGQLYNGEINKAIWVYVSFAILAIPMGIVIALYLPSSLMMFALVMALVAVLGVWLFGIVDAWRGAAKQSEYHLKSWQSSGMYVLVLVLFGFLALPLLTNYVRFHQVESFRIPSGSMSPTIVRGDFLFADKRYSCAGCKQAVQRGDIVVFANPNNRTLYYIKRVIALPEDHVQIRGNEIFVNGQSLLTESDQSQLVITESLGDKRWKVQWDASKASQGLEMVVPAGEVFVLGDNRSASNDSRTFGTVPLQDLVGKARQVWLSLAEDGVRWGRLGKVLN</sequence>
<dbReference type="GO" id="GO:0009003">
    <property type="term" value="F:signal peptidase activity"/>
    <property type="evidence" value="ECO:0007669"/>
    <property type="project" value="UniProtKB-EC"/>
</dbReference>
<feature type="domain" description="Peptidase S26" evidence="8">
    <location>
        <begin position="121"/>
        <end position="284"/>
    </location>
</feature>
<proteinExistence type="inferred from homology"/>
<dbReference type="PANTHER" id="PTHR43390:SF1">
    <property type="entry name" value="CHLOROPLAST PROCESSING PEPTIDASE"/>
    <property type="match status" value="1"/>
</dbReference>
<reference evidence="10" key="1">
    <citation type="submission" date="2020-01" db="EMBL/GenBank/DDBJ databases">
        <authorList>
            <person name="Meier V. D."/>
            <person name="Meier V D."/>
        </authorList>
    </citation>
    <scope>NUCLEOTIDE SEQUENCE</scope>
    <source>
        <strain evidence="10">HLG_WM_MAG_07</strain>
    </source>
</reference>
<dbReference type="EMBL" id="CACVAY010000120">
    <property type="protein sequence ID" value="CAA6824607.1"/>
    <property type="molecule type" value="Genomic_DNA"/>
</dbReference>
<keyword evidence="7" id="KW-0812">Transmembrane</keyword>
<comment type="catalytic activity">
    <reaction evidence="1 7">
        <text>Cleavage of hydrophobic, N-terminal signal or leader sequences from secreted and periplasmic proteins.</text>
        <dbReference type="EC" id="3.4.21.89"/>
    </reaction>
</comment>
<dbReference type="InterPro" id="IPR019533">
    <property type="entry name" value="Peptidase_S26"/>
</dbReference>
<dbReference type="GO" id="GO:0006465">
    <property type="term" value="P:signal peptide processing"/>
    <property type="evidence" value="ECO:0007669"/>
    <property type="project" value="InterPro"/>
</dbReference>
<dbReference type="CDD" id="cd06530">
    <property type="entry name" value="S26_SPase_I"/>
    <property type="match status" value="1"/>
</dbReference>
<keyword evidence="7" id="KW-1133">Transmembrane helix</keyword>
<keyword evidence="7" id="KW-0472">Membrane</keyword>
<dbReference type="InterPro" id="IPR019758">
    <property type="entry name" value="Pept_S26A_signal_pept_1_CS"/>
</dbReference>
<comment type="similarity">
    <text evidence="2 7">Belongs to the peptidase S26 family.</text>
</comment>
<evidence type="ECO:0000256" key="5">
    <source>
        <dbReference type="ARBA" id="ARBA00022801"/>
    </source>
</evidence>
<comment type="subcellular location">
    <subcellularLocation>
        <location evidence="7">Membrane</location>
        <topology evidence="7">Multi-pass membrane protein</topology>
    </subcellularLocation>
</comment>
<dbReference type="NCBIfam" id="TIGR02227">
    <property type="entry name" value="sigpep_I_bact"/>
    <property type="match status" value="1"/>
</dbReference>
<dbReference type="PRINTS" id="PR00727">
    <property type="entry name" value="LEADERPTASE"/>
</dbReference>
<organism evidence="10">
    <name type="scientific">uncultured Thiotrichaceae bacterium</name>
    <dbReference type="NCBI Taxonomy" id="298394"/>
    <lineage>
        <taxon>Bacteria</taxon>
        <taxon>Pseudomonadati</taxon>
        <taxon>Pseudomonadota</taxon>
        <taxon>Gammaproteobacteria</taxon>
        <taxon>Thiotrichales</taxon>
        <taxon>Thiotrichaceae</taxon>
        <taxon>environmental samples</taxon>
    </lineage>
</organism>
<dbReference type="SUPFAM" id="SSF51306">
    <property type="entry name" value="LexA/Signal peptidase"/>
    <property type="match status" value="1"/>
</dbReference>
<dbReference type="Gene3D" id="2.10.109.10">
    <property type="entry name" value="Umud Fragment, subunit A"/>
    <property type="match status" value="1"/>
</dbReference>
<keyword evidence="7" id="KW-0645">Protease</keyword>
<feature type="transmembrane region" description="Helical" evidence="7">
    <location>
        <begin position="66"/>
        <end position="84"/>
    </location>
</feature>
<evidence type="ECO:0000256" key="7">
    <source>
        <dbReference type="RuleBase" id="RU362042"/>
    </source>
</evidence>
<evidence type="ECO:0000256" key="4">
    <source>
        <dbReference type="ARBA" id="ARBA00019232"/>
    </source>
</evidence>
<feature type="transmembrane region" description="Helical" evidence="7">
    <location>
        <begin position="37"/>
        <end position="59"/>
    </location>
</feature>
<evidence type="ECO:0000256" key="2">
    <source>
        <dbReference type="ARBA" id="ARBA00009370"/>
    </source>
</evidence>
<evidence type="ECO:0000259" key="9">
    <source>
        <dbReference type="Pfam" id="PF18935"/>
    </source>
</evidence>
<dbReference type="EC" id="3.4.21.89" evidence="3 7"/>
<dbReference type="Pfam" id="PF10502">
    <property type="entry name" value="Peptidase_S26"/>
    <property type="match status" value="1"/>
</dbReference>
<keyword evidence="5 7" id="KW-0378">Hydrolase</keyword>